<proteinExistence type="predicted"/>
<dbReference type="Proteomes" id="UP001239111">
    <property type="component" value="Chromosome 2"/>
</dbReference>
<evidence type="ECO:0000313" key="2">
    <source>
        <dbReference type="Proteomes" id="UP001239111"/>
    </source>
</evidence>
<sequence length="252" mass="26202">MLLALIDCADDSEDDSALHSDSEDTIDPGSSPSPGSATSGGGGGKGCSASGTNGGVNGSNNGGGTGRKPRRRRTAFTHAQLAYLERKFRCQKYLSVADRSDVADALSLSETQVKTWYQNRRTKWKRQNQLRLEQLRHQASVEKELLARGVGLHQHPGQHSSLGAYCPSPYAQSATSTTSHHQPLNSSGPSSSPSSATSGATTVPGSEGSPVTGNTSIPGMLQPGCTSASTAAFLSTAAALFRNVGYVHGCPL</sequence>
<accession>A0ACC2P886</accession>
<comment type="caution">
    <text evidence="1">The sequence shown here is derived from an EMBL/GenBank/DDBJ whole genome shotgun (WGS) entry which is preliminary data.</text>
</comment>
<name>A0ACC2P886_9HYME</name>
<protein>
    <submittedName>
        <fullName evidence="1">Uncharacterized protein</fullName>
    </submittedName>
</protein>
<dbReference type="EMBL" id="CM056742">
    <property type="protein sequence ID" value="KAJ8679795.1"/>
    <property type="molecule type" value="Genomic_DNA"/>
</dbReference>
<organism evidence="1 2">
    <name type="scientific">Eretmocerus hayati</name>
    <dbReference type="NCBI Taxonomy" id="131215"/>
    <lineage>
        <taxon>Eukaryota</taxon>
        <taxon>Metazoa</taxon>
        <taxon>Ecdysozoa</taxon>
        <taxon>Arthropoda</taxon>
        <taxon>Hexapoda</taxon>
        <taxon>Insecta</taxon>
        <taxon>Pterygota</taxon>
        <taxon>Neoptera</taxon>
        <taxon>Endopterygota</taxon>
        <taxon>Hymenoptera</taxon>
        <taxon>Apocrita</taxon>
        <taxon>Proctotrupomorpha</taxon>
        <taxon>Chalcidoidea</taxon>
        <taxon>Aphelinidae</taxon>
        <taxon>Aphelininae</taxon>
        <taxon>Eretmocerus</taxon>
    </lineage>
</organism>
<gene>
    <name evidence="1" type="ORF">QAD02_015582</name>
</gene>
<reference evidence="1" key="1">
    <citation type="submission" date="2023-04" db="EMBL/GenBank/DDBJ databases">
        <title>A chromosome-level genome assembly of the parasitoid wasp Eretmocerus hayati.</title>
        <authorList>
            <person name="Zhong Y."/>
            <person name="Liu S."/>
            <person name="Liu Y."/>
        </authorList>
    </citation>
    <scope>NUCLEOTIDE SEQUENCE</scope>
    <source>
        <strain evidence="1">ZJU_SS_LIU_2023</strain>
    </source>
</reference>
<keyword evidence="2" id="KW-1185">Reference proteome</keyword>
<evidence type="ECO:0000313" key="1">
    <source>
        <dbReference type="EMBL" id="KAJ8679795.1"/>
    </source>
</evidence>